<feature type="domain" description="VanZ-like" evidence="2">
    <location>
        <begin position="35"/>
        <end position="122"/>
    </location>
</feature>
<protein>
    <recommendedName>
        <fullName evidence="2">VanZ-like domain-containing protein</fullName>
    </recommendedName>
</protein>
<feature type="transmembrane region" description="Helical" evidence="1">
    <location>
        <begin position="5"/>
        <end position="26"/>
    </location>
</feature>
<organism evidence="3 4">
    <name type="scientific">Candidatus Roizmanbacteria bacterium RIFCSPLOWO2_01_FULL_38_12</name>
    <dbReference type="NCBI Taxonomy" id="1802061"/>
    <lineage>
        <taxon>Bacteria</taxon>
        <taxon>Candidatus Roizmaniibacteriota</taxon>
    </lineage>
</organism>
<dbReference type="Proteomes" id="UP000177141">
    <property type="component" value="Unassembled WGS sequence"/>
</dbReference>
<dbReference type="Pfam" id="PF04892">
    <property type="entry name" value="VanZ"/>
    <property type="match status" value="1"/>
</dbReference>
<comment type="caution">
    <text evidence="3">The sequence shown here is derived from an EMBL/GenBank/DDBJ whole genome shotgun (WGS) entry which is preliminary data.</text>
</comment>
<name>A0A1F7IVX6_9BACT</name>
<feature type="transmembrane region" description="Helical" evidence="1">
    <location>
        <begin position="109"/>
        <end position="129"/>
    </location>
</feature>
<dbReference type="AlphaFoldDB" id="A0A1F7IVX6"/>
<reference evidence="3 4" key="1">
    <citation type="journal article" date="2016" name="Nat. Commun.">
        <title>Thousands of microbial genomes shed light on interconnected biogeochemical processes in an aquifer system.</title>
        <authorList>
            <person name="Anantharaman K."/>
            <person name="Brown C.T."/>
            <person name="Hug L.A."/>
            <person name="Sharon I."/>
            <person name="Castelle C.J."/>
            <person name="Probst A.J."/>
            <person name="Thomas B.C."/>
            <person name="Singh A."/>
            <person name="Wilkins M.J."/>
            <person name="Karaoz U."/>
            <person name="Brodie E.L."/>
            <person name="Williams K.H."/>
            <person name="Hubbard S.S."/>
            <person name="Banfield J.F."/>
        </authorList>
    </citation>
    <scope>NUCLEOTIDE SEQUENCE [LARGE SCALE GENOMIC DNA]</scope>
</reference>
<keyword evidence="1" id="KW-1133">Transmembrane helix</keyword>
<feature type="transmembrane region" description="Helical" evidence="1">
    <location>
        <begin position="73"/>
        <end position="89"/>
    </location>
</feature>
<feature type="transmembrane region" description="Helical" evidence="1">
    <location>
        <begin position="46"/>
        <end position="64"/>
    </location>
</feature>
<accession>A0A1F7IVX6</accession>
<sequence length="134" mass="15580">MTKKLWFFIFYWLPPVTLMTIIFILSNRQSISVGDSYEVNFVTFKTLHILEYALLFFLLFRAYYRSLKGSNKNFLFGIAIATTLVYAAFDEFHQTFVPTRSGAIRDIGIDGIGILLCFLYTKIQLAKLIKIRLI</sequence>
<dbReference type="NCBIfam" id="NF037970">
    <property type="entry name" value="vanZ_1"/>
    <property type="match status" value="1"/>
</dbReference>
<keyword evidence="1" id="KW-0472">Membrane</keyword>
<keyword evidence="1" id="KW-0812">Transmembrane</keyword>
<dbReference type="STRING" id="1802061.A3A93_04545"/>
<evidence type="ECO:0000313" key="4">
    <source>
        <dbReference type="Proteomes" id="UP000177141"/>
    </source>
</evidence>
<evidence type="ECO:0000259" key="2">
    <source>
        <dbReference type="Pfam" id="PF04892"/>
    </source>
</evidence>
<dbReference type="EMBL" id="MGAL01000031">
    <property type="protein sequence ID" value="OGK47473.1"/>
    <property type="molecule type" value="Genomic_DNA"/>
</dbReference>
<gene>
    <name evidence="3" type="ORF">A3A93_04545</name>
</gene>
<dbReference type="InterPro" id="IPR006976">
    <property type="entry name" value="VanZ-like"/>
</dbReference>
<evidence type="ECO:0000256" key="1">
    <source>
        <dbReference type="SAM" id="Phobius"/>
    </source>
</evidence>
<evidence type="ECO:0000313" key="3">
    <source>
        <dbReference type="EMBL" id="OGK47473.1"/>
    </source>
</evidence>
<proteinExistence type="predicted"/>